<name>A0A2T4DT21_9BACT</name>
<proteinExistence type="inferred from homology"/>
<comment type="similarity">
    <text evidence="2">Belongs to the autoinducer-2 exporter (AI-2E) (TC 2.A.86) family.</text>
</comment>
<dbReference type="InterPro" id="IPR002549">
    <property type="entry name" value="AI-2E-like"/>
</dbReference>
<dbReference type="Pfam" id="PF01594">
    <property type="entry name" value="AI-2E_transport"/>
    <property type="match status" value="1"/>
</dbReference>
<feature type="transmembrane region" description="Helical" evidence="8">
    <location>
        <begin position="148"/>
        <end position="168"/>
    </location>
</feature>
<evidence type="ECO:0000256" key="1">
    <source>
        <dbReference type="ARBA" id="ARBA00004651"/>
    </source>
</evidence>
<evidence type="ECO:0000313" key="10">
    <source>
        <dbReference type="Proteomes" id="UP000240608"/>
    </source>
</evidence>
<feature type="transmembrane region" description="Helical" evidence="8">
    <location>
        <begin position="267"/>
        <end position="291"/>
    </location>
</feature>
<organism evidence="9 10">
    <name type="scientific">Marivirga lumbricoides</name>
    <dbReference type="NCBI Taxonomy" id="1046115"/>
    <lineage>
        <taxon>Bacteria</taxon>
        <taxon>Pseudomonadati</taxon>
        <taxon>Bacteroidota</taxon>
        <taxon>Cytophagia</taxon>
        <taxon>Cytophagales</taxon>
        <taxon>Marivirgaceae</taxon>
        <taxon>Marivirga</taxon>
    </lineage>
</organism>
<keyword evidence="7 8" id="KW-0472">Membrane</keyword>
<evidence type="ECO:0000256" key="5">
    <source>
        <dbReference type="ARBA" id="ARBA00022692"/>
    </source>
</evidence>
<sequence>MKINDLATTNRLLLILVIPVVFYILQVLSFIFIPLMFAIFIALLFTPMMRWMKKRKWPHFVSLIAVIFILALTLFTVFKVVELSGREIQAGKGEIFQKFDDKVADLITPFSDMLGIQPSKDQSTIQELLKSEKVSEAFINNFQLTFTLARHTLVNILMTLFFLVLLLAGSMNFNDIVKYTLSHGKTQSVKTFAKIERSISEFLKVKILVSLLTGLAFGIIAWSLDISFPIFWGLFAFVINFVQMVGSIIATAIATIFAFIELEAPGTVLAALLLFTGAQVLFGSILEPIWMGKSFSINIIVVLIMLMFWGFLWGVPGLILAIPLTVLMKTIMSEFPGTRKIAQLMS</sequence>
<protein>
    <submittedName>
        <fullName evidence="9">AI-2E family transporter</fullName>
    </submittedName>
</protein>
<keyword evidence="6 8" id="KW-1133">Transmembrane helix</keyword>
<dbReference type="PANTHER" id="PTHR21716:SF53">
    <property type="entry name" value="PERMEASE PERM-RELATED"/>
    <property type="match status" value="1"/>
</dbReference>
<dbReference type="PANTHER" id="PTHR21716">
    <property type="entry name" value="TRANSMEMBRANE PROTEIN"/>
    <property type="match status" value="1"/>
</dbReference>
<evidence type="ECO:0000256" key="7">
    <source>
        <dbReference type="ARBA" id="ARBA00023136"/>
    </source>
</evidence>
<keyword evidence="5 8" id="KW-0812">Transmembrane</keyword>
<evidence type="ECO:0000313" key="9">
    <source>
        <dbReference type="EMBL" id="PTB96950.1"/>
    </source>
</evidence>
<feature type="transmembrane region" description="Helical" evidence="8">
    <location>
        <begin position="12"/>
        <end position="45"/>
    </location>
</feature>
<feature type="transmembrane region" description="Helical" evidence="8">
    <location>
        <begin position="230"/>
        <end position="260"/>
    </location>
</feature>
<evidence type="ECO:0000256" key="6">
    <source>
        <dbReference type="ARBA" id="ARBA00022989"/>
    </source>
</evidence>
<keyword evidence="3" id="KW-0813">Transport</keyword>
<comment type="subcellular location">
    <subcellularLocation>
        <location evidence="1">Cell membrane</location>
        <topology evidence="1">Multi-pass membrane protein</topology>
    </subcellularLocation>
</comment>
<dbReference type="GO" id="GO:0005886">
    <property type="term" value="C:plasma membrane"/>
    <property type="evidence" value="ECO:0007669"/>
    <property type="project" value="UniProtKB-SubCell"/>
</dbReference>
<gene>
    <name evidence="9" type="ORF">C9994_05070</name>
</gene>
<keyword evidence="4" id="KW-1003">Cell membrane</keyword>
<evidence type="ECO:0000256" key="4">
    <source>
        <dbReference type="ARBA" id="ARBA00022475"/>
    </source>
</evidence>
<feature type="transmembrane region" description="Helical" evidence="8">
    <location>
        <begin position="297"/>
        <end position="322"/>
    </location>
</feature>
<evidence type="ECO:0000256" key="2">
    <source>
        <dbReference type="ARBA" id="ARBA00009773"/>
    </source>
</evidence>
<reference evidence="9 10" key="1">
    <citation type="submission" date="2018-03" db="EMBL/GenBank/DDBJ databases">
        <title>Cross-interface Injection: A General Nanoliter Liquid Handling Method Applied to Single Cells Genome Amplification Automated Nanoliter Liquid Handling Applied to Single Cell Multiple Displacement Amplification.</title>
        <authorList>
            <person name="Yun J."/>
            <person name="Xu P."/>
            <person name="Xu J."/>
            <person name="Dai X."/>
            <person name="Wang Y."/>
            <person name="Zheng X."/>
            <person name="Cao C."/>
            <person name="Yi Q."/>
            <person name="Zhu Y."/>
            <person name="Wang L."/>
            <person name="Dong Z."/>
            <person name="Huang Y."/>
            <person name="Huang L."/>
            <person name="Du W."/>
        </authorList>
    </citation>
    <scope>NUCLEOTIDE SEQUENCE [LARGE SCALE GENOMIC DNA]</scope>
    <source>
        <strain evidence="9 10">Z-D1-2</strain>
    </source>
</reference>
<comment type="caution">
    <text evidence="9">The sequence shown here is derived from an EMBL/GenBank/DDBJ whole genome shotgun (WGS) entry which is preliminary data.</text>
</comment>
<dbReference type="Proteomes" id="UP000240608">
    <property type="component" value="Unassembled WGS sequence"/>
</dbReference>
<feature type="transmembrane region" description="Helical" evidence="8">
    <location>
        <begin position="207"/>
        <end position="224"/>
    </location>
</feature>
<dbReference type="EMBL" id="PYVU01000030">
    <property type="protein sequence ID" value="PTB96950.1"/>
    <property type="molecule type" value="Genomic_DNA"/>
</dbReference>
<dbReference type="AlphaFoldDB" id="A0A2T4DT21"/>
<evidence type="ECO:0000256" key="3">
    <source>
        <dbReference type="ARBA" id="ARBA00022448"/>
    </source>
</evidence>
<feature type="transmembrane region" description="Helical" evidence="8">
    <location>
        <begin position="57"/>
        <end position="78"/>
    </location>
</feature>
<evidence type="ECO:0000256" key="8">
    <source>
        <dbReference type="SAM" id="Phobius"/>
    </source>
</evidence>
<accession>A0A2T4DT21</accession>